<dbReference type="Proteomes" id="UP000789525">
    <property type="component" value="Unassembled WGS sequence"/>
</dbReference>
<name>A0ACA9N1H2_9GLOM</name>
<gene>
    <name evidence="1" type="ORF">ACOLOM_LOCUS7374</name>
</gene>
<evidence type="ECO:0000313" key="2">
    <source>
        <dbReference type="Proteomes" id="UP000789525"/>
    </source>
</evidence>
<evidence type="ECO:0000313" key="1">
    <source>
        <dbReference type="EMBL" id="CAG8622306.1"/>
    </source>
</evidence>
<organism evidence="1 2">
    <name type="scientific">Acaulospora colombiana</name>
    <dbReference type="NCBI Taxonomy" id="27376"/>
    <lineage>
        <taxon>Eukaryota</taxon>
        <taxon>Fungi</taxon>
        <taxon>Fungi incertae sedis</taxon>
        <taxon>Mucoromycota</taxon>
        <taxon>Glomeromycotina</taxon>
        <taxon>Glomeromycetes</taxon>
        <taxon>Diversisporales</taxon>
        <taxon>Acaulosporaceae</taxon>
        <taxon>Acaulospora</taxon>
    </lineage>
</organism>
<dbReference type="EMBL" id="CAJVPT010016881">
    <property type="protein sequence ID" value="CAG8622306.1"/>
    <property type="molecule type" value="Genomic_DNA"/>
</dbReference>
<keyword evidence="2" id="KW-1185">Reference proteome</keyword>
<accession>A0ACA9N1H2</accession>
<reference evidence="1" key="1">
    <citation type="submission" date="2021-06" db="EMBL/GenBank/DDBJ databases">
        <authorList>
            <person name="Kallberg Y."/>
            <person name="Tangrot J."/>
            <person name="Rosling A."/>
        </authorList>
    </citation>
    <scope>NUCLEOTIDE SEQUENCE</scope>
    <source>
        <strain evidence="1">CL356</strain>
    </source>
</reference>
<proteinExistence type="predicted"/>
<sequence length="546" mass="62494">MRQVVKRAIKPTFQPCFYAFTAPNSVVSTITEGPTPSTSQPHKTTTEPLKKQIGVYDATFDVVKTMLRLGRPRKALTEANQSLSREDPSLVRQRSKFYSKIIDEFLEAGEWSKAYGLYCRMKEEDMPHQSKILRELIRSSLRMPSKPIQLEGVLQAAIASLEKIDEPVLCAVLAHLIRSRTSDMVIRKYYRRYKKTQTSTWKPSWQICALMCQSAAQHGFDDEALVWLGKGIVRVTVLSKQGQMTEEMATRAKQEVFTKLLVGSVAFDNRRPYLTAELISKMQIAGVPPTQRIANIYIKQFLDRGRVDKAFHFYRSMRHSTPPITPNSFTFRSLFYSPNTTRDWAAMSLGGRRLFRDMLRLHLGYTDHQPHKKSDVINTEVLNAALRFFMIRNDYAAATIAVRSFPVCRIPADARTRHFVLYHLLKRIRTELSTPSRNNTLRWADYMLGEVANFLADIRHGDLLRKLLATVQMTTRAMMAHKIDVRPLLALLRRALLATSCQMPGKNPELNDRLVGRLLDSANRDMLPPKAKDTGSWFMTPVAIRI</sequence>
<protein>
    <submittedName>
        <fullName evidence="1">13380_t:CDS:1</fullName>
    </submittedName>
</protein>
<comment type="caution">
    <text evidence="1">The sequence shown here is derived from an EMBL/GenBank/DDBJ whole genome shotgun (WGS) entry which is preliminary data.</text>
</comment>